<dbReference type="InterPro" id="IPR021719">
    <property type="entry name" value="Prot_inh_I78"/>
</dbReference>
<sequence>MPKHILALVATCAALASCTDGATNPDTEDLCRASDYTSLVGAPLAAVTLPAELNTRILPPGSAMTMDYRPERLNIELDEFGVITRLFCG</sequence>
<feature type="signal peptide" evidence="1">
    <location>
        <begin position="1"/>
        <end position="22"/>
    </location>
</feature>
<reference evidence="3" key="1">
    <citation type="journal article" date="2019" name="Int. J. Syst. Evol. Microbiol.">
        <title>The Global Catalogue of Microorganisms (GCM) 10K type strain sequencing project: providing services to taxonomists for standard genome sequencing and annotation.</title>
        <authorList>
            <consortium name="The Broad Institute Genomics Platform"/>
            <consortium name="The Broad Institute Genome Sequencing Center for Infectious Disease"/>
            <person name="Wu L."/>
            <person name="Ma J."/>
        </authorList>
    </citation>
    <scope>NUCLEOTIDE SEQUENCE [LARGE SCALE GENOMIC DNA]</scope>
    <source>
        <strain evidence="3">CCUG 62953</strain>
    </source>
</reference>
<proteinExistence type="predicted"/>
<keyword evidence="3" id="KW-1185">Reference proteome</keyword>
<evidence type="ECO:0000313" key="3">
    <source>
        <dbReference type="Proteomes" id="UP001597135"/>
    </source>
</evidence>
<dbReference type="RefSeq" id="WP_386801169.1">
    <property type="nucleotide sequence ID" value="NZ_JBHTMU010000002.1"/>
</dbReference>
<organism evidence="2 3">
    <name type="scientific">Litorisediminicola beolgyonensis</name>
    <dbReference type="NCBI Taxonomy" id="1173614"/>
    <lineage>
        <taxon>Bacteria</taxon>
        <taxon>Pseudomonadati</taxon>
        <taxon>Pseudomonadota</taxon>
        <taxon>Alphaproteobacteria</taxon>
        <taxon>Rhodobacterales</taxon>
        <taxon>Paracoccaceae</taxon>
        <taxon>Litorisediminicola</taxon>
    </lineage>
</organism>
<evidence type="ECO:0000256" key="1">
    <source>
        <dbReference type="SAM" id="SignalP"/>
    </source>
</evidence>
<dbReference type="Pfam" id="PF11720">
    <property type="entry name" value="Inhibitor_I78"/>
    <property type="match status" value="1"/>
</dbReference>
<accession>A0ABW3ZDV7</accession>
<gene>
    <name evidence="2" type="ORF">ACFQ4E_01595</name>
</gene>
<dbReference type="PANTHER" id="PTHR39600:SF1">
    <property type="entry name" value="PEPTIDASE INHIBITOR I78 FAMILY PROTEIN"/>
    <property type="match status" value="1"/>
</dbReference>
<comment type="caution">
    <text evidence="2">The sequence shown here is derived from an EMBL/GenBank/DDBJ whole genome shotgun (WGS) entry which is preliminary data.</text>
</comment>
<dbReference type="Gene3D" id="3.30.10.10">
    <property type="entry name" value="Trypsin Inhibitor V, subunit A"/>
    <property type="match status" value="1"/>
</dbReference>
<dbReference type="EMBL" id="JBHTMU010000002">
    <property type="protein sequence ID" value="MFD1341109.1"/>
    <property type="molecule type" value="Genomic_DNA"/>
</dbReference>
<dbReference type="Proteomes" id="UP001597135">
    <property type="component" value="Unassembled WGS sequence"/>
</dbReference>
<keyword evidence="1" id="KW-0732">Signal</keyword>
<protein>
    <submittedName>
        <fullName evidence="2">I78 family peptidase inhibitor</fullName>
    </submittedName>
</protein>
<dbReference type="PANTHER" id="PTHR39600">
    <property type="entry name" value="PEPTIDASE INHIBITOR I78 FAMILY PROTEIN"/>
    <property type="match status" value="1"/>
</dbReference>
<feature type="chain" id="PRO_5045339741" evidence="1">
    <location>
        <begin position="23"/>
        <end position="89"/>
    </location>
</feature>
<evidence type="ECO:0000313" key="2">
    <source>
        <dbReference type="EMBL" id="MFD1341109.1"/>
    </source>
</evidence>
<dbReference type="PROSITE" id="PS51257">
    <property type="entry name" value="PROKAR_LIPOPROTEIN"/>
    <property type="match status" value="1"/>
</dbReference>
<name>A0ABW3ZDV7_9RHOB</name>